<evidence type="ECO:0000256" key="5">
    <source>
        <dbReference type="ARBA" id="ARBA00023136"/>
    </source>
</evidence>
<comment type="subcellular location">
    <subcellularLocation>
        <location evidence="1">Cell membrane</location>
        <topology evidence="1">Multi-pass membrane protein</topology>
    </subcellularLocation>
</comment>
<evidence type="ECO:0000256" key="6">
    <source>
        <dbReference type="ARBA" id="ARBA00035120"/>
    </source>
</evidence>
<dbReference type="GO" id="GO:0005886">
    <property type="term" value="C:plasma membrane"/>
    <property type="evidence" value="ECO:0007669"/>
    <property type="project" value="UniProtKB-SubCell"/>
</dbReference>
<dbReference type="Pfam" id="PF02537">
    <property type="entry name" value="CRCB"/>
    <property type="match status" value="1"/>
</dbReference>
<comment type="catalytic activity">
    <reaction evidence="7">
        <text>fluoride(in) = fluoride(out)</text>
        <dbReference type="Rhea" id="RHEA:76159"/>
        <dbReference type="ChEBI" id="CHEBI:17051"/>
    </reaction>
    <physiologicalReaction direction="left-to-right" evidence="7">
        <dbReference type="Rhea" id="RHEA:76160"/>
    </physiologicalReaction>
</comment>
<keyword evidence="3 8" id="KW-0812">Transmembrane</keyword>
<feature type="transmembrane region" description="Helical" evidence="8">
    <location>
        <begin position="64"/>
        <end position="83"/>
    </location>
</feature>
<dbReference type="AlphaFoldDB" id="A0A644T3X5"/>
<organism evidence="9">
    <name type="scientific">bioreactor metagenome</name>
    <dbReference type="NCBI Taxonomy" id="1076179"/>
    <lineage>
        <taxon>unclassified sequences</taxon>
        <taxon>metagenomes</taxon>
        <taxon>ecological metagenomes</taxon>
    </lineage>
</organism>
<keyword evidence="4 8" id="KW-1133">Transmembrane helix</keyword>
<evidence type="ECO:0000256" key="8">
    <source>
        <dbReference type="SAM" id="Phobius"/>
    </source>
</evidence>
<proteinExistence type="inferred from homology"/>
<comment type="similarity">
    <text evidence="6">Belongs to the fluoride channel Fluc/FEX (TC 1.A.43) family.</text>
</comment>
<dbReference type="GO" id="GO:1903425">
    <property type="term" value="F:fluoride transmembrane transporter activity"/>
    <property type="evidence" value="ECO:0007669"/>
    <property type="project" value="TreeGrafter"/>
</dbReference>
<dbReference type="PANTHER" id="PTHR28259:SF1">
    <property type="entry name" value="FLUORIDE EXPORT PROTEIN 1-RELATED"/>
    <property type="match status" value="1"/>
</dbReference>
<evidence type="ECO:0000256" key="4">
    <source>
        <dbReference type="ARBA" id="ARBA00022989"/>
    </source>
</evidence>
<reference evidence="9" key="1">
    <citation type="submission" date="2019-08" db="EMBL/GenBank/DDBJ databases">
        <authorList>
            <person name="Kucharzyk K."/>
            <person name="Murdoch R.W."/>
            <person name="Higgins S."/>
            <person name="Loffler F."/>
        </authorList>
    </citation>
    <scope>NUCLEOTIDE SEQUENCE</scope>
</reference>
<dbReference type="NCBIfam" id="TIGR00494">
    <property type="entry name" value="crcB"/>
    <property type="match status" value="1"/>
</dbReference>
<evidence type="ECO:0000313" key="9">
    <source>
        <dbReference type="EMBL" id="MPL61623.1"/>
    </source>
</evidence>
<evidence type="ECO:0000256" key="1">
    <source>
        <dbReference type="ARBA" id="ARBA00004651"/>
    </source>
</evidence>
<name>A0A644T3X5_9ZZZZ</name>
<dbReference type="PANTHER" id="PTHR28259">
    <property type="entry name" value="FLUORIDE EXPORT PROTEIN 1-RELATED"/>
    <property type="match status" value="1"/>
</dbReference>
<keyword evidence="2" id="KW-1003">Cell membrane</keyword>
<protein>
    <submittedName>
        <fullName evidence="9">Putative fluoride ion transporter CrcB</fullName>
    </submittedName>
</protein>
<evidence type="ECO:0000256" key="2">
    <source>
        <dbReference type="ARBA" id="ARBA00022475"/>
    </source>
</evidence>
<sequence>MREILYIAVAGGLGALGRYSISGLAQRIFGDAFPYGTLVVNILGSFLLGFVMQASMNTDLFPRNLRLAVTIGFLGAFTTFSTFSYETLGYIEDGAWLTAGLNILTNVVPGIIAVFLGILLGRTLFGGA</sequence>
<feature type="transmembrane region" description="Helical" evidence="8">
    <location>
        <begin position="103"/>
        <end position="125"/>
    </location>
</feature>
<dbReference type="EMBL" id="VSSQ01000015">
    <property type="protein sequence ID" value="MPL61623.1"/>
    <property type="molecule type" value="Genomic_DNA"/>
</dbReference>
<feature type="transmembrane region" description="Helical" evidence="8">
    <location>
        <begin position="35"/>
        <end position="52"/>
    </location>
</feature>
<accession>A0A644T3X5</accession>
<dbReference type="HAMAP" id="MF_00454">
    <property type="entry name" value="FluC"/>
    <property type="match status" value="1"/>
</dbReference>
<comment type="caution">
    <text evidence="9">The sequence shown here is derived from an EMBL/GenBank/DDBJ whole genome shotgun (WGS) entry which is preliminary data.</text>
</comment>
<evidence type="ECO:0000256" key="3">
    <source>
        <dbReference type="ARBA" id="ARBA00022692"/>
    </source>
</evidence>
<evidence type="ECO:0000256" key="7">
    <source>
        <dbReference type="ARBA" id="ARBA00035585"/>
    </source>
</evidence>
<keyword evidence="5 8" id="KW-0472">Membrane</keyword>
<gene>
    <name evidence="9" type="primary">crcB_4</name>
    <name evidence="9" type="ORF">SDC9_07201</name>
</gene>
<dbReference type="InterPro" id="IPR003691">
    <property type="entry name" value="FluC"/>
</dbReference>